<dbReference type="EMBL" id="ML208320">
    <property type="protein sequence ID" value="TFK70004.1"/>
    <property type="molecule type" value="Genomic_DNA"/>
</dbReference>
<organism evidence="1 2">
    <name type="scientific">Pluteus cervinus</name>
    <dbReference type="NCBI Taxonomy" id="181527"/>
    <lineage>
        <taxon>Eukaryota</taxon>
        <taxon>Fungi</taxon>
        <taxon>Dikarya</taxon>
        <taxon>Basidiomycota</taxon>
        <taxon>Agaricomycotina</taxon>
        <taxon>Agaricomycetes</taxon>
        <taxon>Agaricomycetidae</taxon>
        <taxon>Agaricales</taxon>
        <taxon>Pluteineae</taxon>
        <taxon>Pluteaceae</taxon>
        <taxon>Pluteus</taxon>
    </lineage>
</organism>
<proteinExistence type="predicted"/>
<name>A0ACD3AXD0_9AGAR</name>
<evidence type="ECO:0000313" key="1">
    <source>
        <dbReference type="EMBL" id="TFK70004.1"/>
    </source>
</evidence>
<evidence type="ECO:0000313" key="2">
    <source>
        <dbReference type="Proteomes" id="UP000308600"/>
    </source>
</evidence>
<protein>
    <submittedName>
        <fullName evidence="1">Uncharacterized protein</fullName>
    </submittedName>
</protein>
<reference evidence="1 2" key="1">
    <citation type="journal article" date="2019" name="Nat. Ecol. Evol.">
        <title>Megaphylogeny resolves global patterns of mushroom evolution.</title>
        <authorList>
            <person name="Varga T."/>
            <person name="Krizsan K."/>
            <person name="Foldi C."/>
            <person name="Dima B."/>
            <person name="Sanchez-Garcia M."/>
            <person name="Sanchez-Ramirez S."/>
            <person name="Szollosi G.J."/>
            <person name="Szarkandi J.G."/>
            <person name="Papp V."/>
            <person name="Albert L."/>
            <person name="Andreopoulos W."/>
            <person name="Angelini C."/>
            <person name="Antonin V."/>
            <person name="Barry K.W."/>
            <person name="Bougher N.L."/>
            <person name="Buchanan P."/>
            <person name="Buyck B."/>
            <person name="Bense V."/>
            <person name="Catcheside P."/>
            <person name="Chovatia M."/>
            <person name="Cooper J."/>
            <person name="Damon W."/>
            <person name="Desjardin D."/>
            <person name="Finy P."/>
            <person name="Geml J."/>
            <person name="Haridas S."/>
            <person name="Hughes K."/>
            <person name="Justo A."/>
            <person name="Karasinski D."/>
            <person name="Kautmanova I."/>
            <person name="Kiss B."/>
            <person name="Kocsube S."/>
            <person name="Kotiranta H."/>
            <person name="LaButti K.M."/>
            <person name="Lechner B.E."/>
            <person name="Liimatainen K."/>
            <person name="Lipzen A."/>
            <person name="Lukacs Z."/>
            <person name="Mihaltcheva S."/>
            <person name="Morgado L.N."/>
            <person name="Niskanen T."/>
            <person name="Noordeloos M.E."/>
            <person name="Ohm R.A."/>
            <person name="Ortiz-Santana B."/>
            <person name="Ovrebo C."/>
            <person name="Racz N."/>
            <person name="Riley R."/>
            <person name="Savchenko A."/>
            <person name="Shiryaev A."/>
            <person name="Soop K."/>
            <person name="Spirin V."/>
            <person name="Szebenyi C."/>
            <person name="Tomsovsky M."/>
            <person name="Tulloss R.E."/>
            <person name="Uehling J."/>
            <person name="Grigoriev I.V."/>
            <person name="Vagvolgyi C."/>
            <person name="Papp T."/>
            <person name="Martin F.M."/>
            <person name="Miettinen O."/>
            <person name="Hibbett D.S."/>
            <person name="Nagy L.G."/>
        </authorList>
    </citation>
    <scope>NUCLEOTIDE SEQUENCE [LARGE SCALE GENOMIC DNA]</scope>
    <source>
        <strain evidence="1 2">NL-1719</strain>
    </source>
</reference>
<keyword evidence="2" id="KW-1185">Reference proteome</keyword>
<accession>A0ACD3AXD0</accession>
<gene>
    <name evidence="1" type="ORF">BDN72DRAFT_572361</name>
</gene>
<sequence length="687" mass="74630">MPAPTTPSPTGSAQQQPGSTMGSQAATSAGDVVDPRSVVVTVDCFILALLGLLILLRLPRALVRLSKFEWTRGHFLWYDPTPRHLPSYIDFNNSAALSTFGLRRLESTKGRGHTEAKETLEKTNHGATIQTVEHHVHAHAQHGIYDTYPPSKPKGNHPPNLPIIASPSTLVTLPPIPIQALAPPRHISSCPSLLRLFEQPLRSRFVPGYSWNQAIILALYSSCIAYPAFYRSNPFTDPIRAGWIAMSQLPFVFVLATKNNVLGTFLGLGYEKLNFAHRFAGRILVLAANVHGIGYFYKWTAAGNFKTAIRGPGNTWGLVALVCLDVLCLFSTSFWRKRFYSVFSLTHIVGITLGLVALWNHRETSVPFVATAIGLYILDHVLRLLKTHPCTATLRPLPGLQITQIEIPKLNTGWRAGQHIRIRVLSSGLGWFGWSEVHPFTIANASHSDVDINHDHTQTLGDGNGGDGMVLLCKKAGNWTSRLYDLAGAEGYFGASGTGKTVKVLVEGPYGGPGHAIFASYSAAIFITGGSGITFAMAAIQELIREGAKGRSNTKVVELVWVVQDPGSISPLLPTLSALVKQRAHTSIRLSIHYTRALTRKVSLTQEELPSRLSIKPGRPDMVKAIDLVISRRLEIQARRQGGAGRLNGLLVGVCGPASLGDAVVEAIGGLEPPRKNQIGGIELHEE</sequence>
<dbReference type="Proteomes" id="UP000308600">
    <property type="component" value="Unassembled WGS sequence"/>
</dbReference>